<name>R9KUE3_9ACTN</name>
<dbReference type="RefSeq" id="WP_016309993.1">
    <property type="nucleotide sequence ID" value="NZ_KE159646.1"/>
</dbReference>
<gene>
    <name evidence="1" type="ORF">C811_01802</name>
</gene>
<dbReference type="AlphaFoldDB" id="R9KUE3"/>
<dbReference type="EMBL" id="ASSY01000009">
    <property type="protein sequence ID" value="EOS50179.1"/>
    <property type="molecule type" value="Genomic_DNA"/>
</dbReference>
<keyword evidence="2" id="KW-1185">Reference proteome</keyword>
<protein>
    <recommendedName>
        <fullName evidence="3">RES domain-containing protein</fullName>
    </recommendedName>
</protein>
<evidence type="ECO:0008006" key="3">
    <source>
        <dbReference type="Google" id="ProtNLM"/>
    </source>
</evidence>
<accession>R9KUE3</accession>
<dbReference type="OrthoDB" id="2080022at2"/>
<proteinExistence type="predicted"/>
<reference evidence="1 2" key="1">
    <citation type="submission" date="2013-04" db="EMBL/GenBank/DDBJ databases">
        <title>The Genome Sequence of Enterorhabdus caecimuris B7.</title>
        <authorList>
            <consortium name="The Broad Institute Genomics Platform"/>
            <consortium name="The Broad Institute Genome Sequencing Center for Infectious Disease"/>
            <person name="Earl A."/>
            <person name="Xavier R."/>
            <person name="Elson C."/>
            <person name="Duck W."/>
            <person name="Walker B."/>
            <person name="Young S."/>
            <person name="Zeng Q."/>
            <person name="Gargeya S."/>
            <person name="Fitzgerald M."/>
            <person name="Haas B."/>
            <person name="Abouelleil A."/>
            <person name="Allen A.W."/>
            <person name="Alvarado L."/>
            <person name="Arachchi H.M."/>
            <person name="Berlin A.M."/>
            <person name="Chapman S.B."/>
            <person name="Gainer-Dewar J."/>
            <person name="Goldberg J."/>
            <person name="Griggs A."/>
            <person name="Gujja S."/>
            <person name="Hansen M."/>
            <person name="Howarth C."/>
            <person name="Imamovic A."/>
            <person name="Ireland A."/>
            <person name="Larimer J."/>
            <person name="McCowan C."/>
            <person name="Murphy C."/>
            <person name="Pearson M."/>
            <person name="Poon T.W."/>
            <person name="Priest M."/>
            <person name="Roberts A."/>
            <person name="Saif S."/>
            <person name="Shea T."/>
            <person name="Sisk P."/>
            <person name="Sykes S."/>
            <person name="Wortman J."/>
            <person name="Nusbaum C."/>
            <person name="Birren B."/>
        </authorList>
    </citation>
    <scope>NUCLEOTIDE SEQUENCE [LARGE SCALE GENOMIC DNA]</scope>
    <source>
        <strain evidence="1 2">B7</strain>
    </source>
</reference>
<dbReference type="STRING" id="1235794.C811_01802"/>
<evidence type="ECO:0000313" key="2">
    <source>
        <dbReference type="Proteomes" id="UP000014204"/>
    </source>
</evidence>
<dbReference type="GeneID" id="82191226"/>
<comment type="caution">
    <text evidence="1">The sequence shown here is derived from an EMBL/GenBank/DDBJ whole genome shotgun (WGS) entry which is preliminary data.</text>
</comment>
<dbReference type="HOGENOM" id="CLU_942356_0_0_11"/>
<organism evidence="1 2">
    <name type="scientific">Adlercreutzia caecimuris B7</name>
    <dbReference type="NCBI Taxonomy" id="1235794"/>
    <lineage>
        <taxon>Bacteria</taxon>
        <taxon>Bacillati</taxon>
        <taxon>Actinomycetota</taxon>
        <taxon>Coriobacteriia</taxon>
        <taxon>Eggerthellales</taxon>
        <taxon>Eggerthellaceae</taxon>
        <taxon>Adlercreutzia</taxon>
    </lineage>
</organism>
<dbReference type="Proteomes" id="UP000014204">
    <property type="component" value="Unassembled WGS sequence"/>
</dbReference>
<evidence type="ECO:0000313" key="1">
    <source>
        <dbReference type="EMBL" id="EOS50179.1"/>
    </source>
</evidence>
<sequence>MLTDMQGETDGFTRKSIDILNEAVLSGDAQRIEEAQYKALLDSVSLLGVVVNYLTLERAGCHFDFGSSTIKKGTVLYRVRDYKEGANYSHPSAWSAPPMRNRGRANHQGEESLYVASQEFICLLETHTAPGAKYALARYECAGDITVGGFVKGSQSNALHDVAGLILNAFLIAPSRSERNSDLFDYLDGRYGRIRLEDLCGIDLARERGGLELPFKFAVMNQRDQLHELTNELCDVLKKSNPCGIRYSSCYVPVETAGITSNAFNLALYRDGIDKLRFIDSEIKTRDSNFTCVDIVKCLVEDDTDSD</sequence>